<feature type="domain" description="N-acetyltransferase" evidence="1">
    <location>
        <begin position="4"/>
        <end position="94"/>
    </location>
</feature>
<dbReference type="SUPFAM" id="SSF55729">
    <property type="entry name" value="Acyl-CoA N-acyltransferases (Nat)"/>
    <property type="match status" value="1"/>
</dbReference>
<dbReference type="PANTHER" id="PTHR31435:SF9">
    <property type="entry name" value="PROTEIN NATD1"/>
    <property type="match status" value="1"/>
</dbReference>
<dbReference type="PROSITE" id="PS51729">
    <property type="entry name" value="GNAT_YJDJ"/>
    <property type="match status" value="1"/>
</dbReference>
<keyword evidence="3" id="KW-1185">Reference proteome</keyword>
<dbReference type="Gene3D" id="3.40.630.30">
    <property type="match status" value="1"/>
</dbReference>
<proteinExistence type="predicted"/>
<dbReference type="HOGENOM" id="CLU_132888_2_2_0"/>
<reference evidence="2 3" key="1">
    <citation type="submission" date="2013-08" db="EMBL/GenBank/DDBJ databases">
        <authorList>
            <person name="Weinstock G."/>
            <person name="Sodergren E."/>
            <person name="Wylie T."/>
            <person name="Fulton L."/>
            <person name="Fulton R."/>
            <person name="Fronick C."/>
            <person name="O'Laughlin M."/>
            <person name="Godfrey J."/>
            <person name="Miner T."/>
            <person name="Herter B."/>
            <person name="Appelbaum E."/>
            <person name="Cordes M."/>
            <person name="Lek S."/>
            <person name="Wollam A."/>
            <person name="Pepin K.H."/>
            <person name="Palsikar V.B."/>
            <person name="Mitreva M."/>
            <person name="Wilson R.K."/>
        </authorList>
    </citation>
    <scope>NUCLEOTIDE SEQUENCE [LARGE SCALE GENOMIC DNA]</scope>
    <source>
        <strain evidence="2 3">ATCC BAA-474</strain>
    </source>
</reference>
<keyword evidence="2" id="KW-0808">Transferase</keyword>
<organism evidence="2 3">
    <name type="scientific">Cetobacterium somerae ATCC BAA-474</name>
    <dbReference type="NCBI Taxonomy" id="1319815"/>
    <lineage>
        <taxon>Bacteria</taxon>
        <taxon>Fusobacteriati</taxon>
        <taxon>Fusobacteriota</taxon>
        <taxon>Fusobacteriia</taxon>
        <taxon>Fusobacteriales</taxon>
        <taxon>Fusobacteriaceae</taxon>
        <taxon>Cetobacterium</taxon>
    </lineage>
</organism>
<dbReference type="STRING" id="1319815.HMPREF0202_02209"/>
<dbReference type="EMBL" id="AXZF01000101">
    <property type="protein sequence ID" value="ERT67887.1"/>
    <property type="molecule type" value="Genomic_DNA"/>
</dbReference>
<dbReference type="PANTHER" id="PTHR31435">
    <property type="entry name" value="PROTEIN NATD1"/>
    <property type="match status" value="1"/>
</dbReference>
<dbReference type="Proteomes" id="UP000017081">
    <property type="component" value="Unassembled WGS sequence"/>
</dbReference>
<sequence length="96" mass="11284">MKIIHDEKNSKFYITNGVNIEIAELTYSINSAEKTLKLSSTWVEEEYRNQNLATTLTEKFIEFAKLNNLKIIPICSFGKAYFKRHNNKYQDIIFSK</sequence>
<gene>
    <name evidence="2" type="ORF">HMPREF0202_02209</name>
</gene>
<evidence type="ECO:0000259" key="1">
    <source>
        <dbReference type="PROSITE" id="PS51729"/>
    </source>
</evidence>
<dbReference type="Pfam" id="PF14542">
    <property type="entry name" value="Acetyltransf_CG"/>
    <property type="match status" value="1"/>
</dbReference>
<evidence type="ECO:0000313" key="2">
    <source>
        <dbReference type="EMBL" id="ERT67887.1"/>
    </source>
</evidence>
<dbReference type="InterPro" id="IPR016181">
    <property type="entry name" value="Acyl_CoA_acyltransferase"/>
</dbReference>
<dbReference type="GO" id="GO:0016740">
    <property type="term" value="F:transferase activity"/>
    <property type="evidence" value="ECO:0007669"/>
    <property type="project" value="UniProtKB-KW"/>
</dbReference>
<dbReference type="InterPro" id="IPR031165">
    <property type="entry name" value="GNAT_YJDJ"/>
</dbReference>
<accession>U7V851</accession>
<comment type="caution">
    <text evidence="2">The sequence shown here is derived from an EMBL/GenBank/DDBJ whole genome shotgun (WGS) entry which is preliminary data.</text>
</comment>
<dbReference type="AlphaFoldDB" id="U7V851"/>
<dbReference type="eggNOG" id="COG2388">
    <property type="taxonomic scope" value="Bacteria"/>
</dbReference>
<dbReference type="RefSeq" id="WP_023051741.1">
    <property type="nucleotide sequence ID" value="NZ_CP173062.2"/>
</dbReference>
<protein>
    <submittedName>
        <fullName evidence="2">Acetyltransferase, GNAT family</fullName>
    </submittedName>
</protein>
<evidence type="ECO:0000313" key="3">
    <source>
        <dbReference type="Proteomes" id="UP000017081"/>
    </source>
</evidence>
<dbReference type="InterPro" id="IPR045057">
    <property type="entry name" value="Gcn5-rel_NAT"/>
</dbReference>
<name>U7V851_9FUSO</name>